<dbReference type="PIRSF" id="PIRSF006241">
    <property type="entry name" value="HyI"/>
    <property type="match status" value="1"/>
</dbReference>
<dbReference type="OrthoDB" id="9786584at2"/>
<feature type="active site" description="Proton donor/acceptor" evidence="3">
    <location>
        <position position="240"/>
    </location>
</feature>
<evidence type="ECO:0000256" key="2">
    <source>
        <dbReference type="PIRNR" id="PIRNR006241"/>
    </source>
</evidence>
<dbReference type="Gene3D" id="3.20.20.150">
    <property type="entry name" value="Divalent-metal-dependent TIM barrel enzymes"/>
    <property type="match status" value="1"/>
</dbReference>
<sequence length="270" mass="29502">MPKFAANLTMLFTELPFLERFAAARVAGFEAVEFLFPYDFDKQELAALLKRHRLSLVLHNLPAGDWGAGERGIACHPDRTADFRAGVDRTIDYATALSCPQVNCLAGILPKGVPAEVARATLIDNLRYAAERLEAASIGLLLEPVNSRDIPGFFVDRTAPALEIIAAVGSANLKLQYDIYHAQVMEGDLARTIETHFARIGHIQLADNPGRHEPGTGEINYSFLFQHIDRLGYAGWIGCEYKPLTTTAAGLDWLQPYAPPPAASSLAQVS</sequence>
<feature type="active site" description="Proton donor/acceptor" evidence="3">
    <location>
        <position position="143"/>
    </location>
</feature>
<dbReference type="EC" id="5.3.1.22" evidence="5"/>
<evidence type="ECO:0000313" key="8">
    <source>
        <dbReference type="Proteomes" id="UP000562982"/>
    </source>
</evidence>
<evidence type="ECO:0000313" key="5">
    <source>
        <dbReference type="EMBL" id="MBB2188058.1"/>
    </source>
</evidence>
<dbReference type="RefSeq" id="WP_114728911.1">
    <property type="nucleotide sequence ID" value="NZ_BJMI01000021.1"/>
</dbReference>
<dbReference type="InterPro" id="IPR013022">
    <property type="entry name" value="Xyl_isomerase-like_TIM-brl"/>
</dbReference>
<dbReference type="AlphaFoldDB" id="A0A370FXJ5"/>
<dbReference type="Proteomes" id="UP000562982">
    <property type="component" value="Unassembled WGS sequence"/>
</dbReference>
<dbReference type="PANTHER" id="PTHR43489">
    <property type="entry name" value="ISOMERASE"/>
    <property type="match status" value="1"/>
</dbReference>
<dbReference type="Pfam" id="PF01261">
    <property type="entry name" value="AP_endonuc_2"/>
    <property type="match status" value="1"/>
</dbReference>
<dbReference type="InterPro" id="IPR053398">
    <property type="entry name" value="HPT_OtnI_isomerases"/>
</dbReference>
<dbReference type="EMBL" id="QQAW01000012">
    <property type="protein sequence ID" value="RDI36168.1"/>
    <property type="molecule type" value="Genomic_DNA"/>
</dbReference>
<dbReference type="EMBL" id="JABEQI010000014">
    <property type="protein sequence ID" value="MBB2188058.1"/>
    <property type="molecule type" value="Genomic_DNA"/>
</dbReference>
<evidence type="ECO:0000313" key="6">
    <source>
        <dbReference type="EMBL" id="RDI36168.1"/>
    </source>
</evidence>
<dbReference type="PANTHER" id="PTHR43489:SF6">
    <property type="entry name" value="HYDROXYPYRUVATE ISOMERASE-RELATED"/>
    <property type="match status" value="1"/>
</dbReference>
<organism evidence="6 7">
    <name type="scientific">Gluconacetobacter liquefaciens</name>
    <name type="common">Acetobacter liquefaciens</name>
    <dbReference type="NCBI Taxonomy" id="89584"/>
    <lineage>
        <taxon>Bacteria</taxon>
        <taxon>Pseudomonadati</taxon>
        <taxon>Pseudomonadota</taxon>
        <taxon>Alphaproteobacteria</taxon>
        <taxon>Acetobacterales</taxon>
        <taxon>Acetobacteraceae</taxon>
        <taxon>Gluconacetobacter</taxon>
    </lineage>
</organism>
<dbReference type="FunFam" id="3.20.20.150:FF:000007">
    <property type="entry name" value="Hydroxypyruvate isomerase"/>
    <property type="match status" value="1"/>
</dbReference>
<dbReference type="GO" id="GO:0008903">
    <property type="term" value="F:hydroxypyruvate isomerase activity"/>
    <property type="evidence" value="ECO:0007669"/>
    <property type="project" value="UniProtKB-EC"/>
</dbReference>
<proteinExistence type="inferred from homology"/>
<dbReference type="NCBIfam" id="NF043033">
    <property type="entry name" value="OxoTetrIsom"/>
    <property type="match status" value="1"/>
</dbReference>
<evidence type="ECO:0000259" key="4">
    <source>
        <dbReference type="Pfam" id="PF01261"/>
    </source>
</evidence>
<keyword evidence="7" id="KW-1185">Reference proteome</keyword>
<evidence type="ECO:0000256" key="3">
    <source>
        <dbReference type="PIRSR" id="PIRSR006241-50"/>
    </source>
</evidence>
<comment type="similarity">
    <text evidence="2">Belongs to the hyi family.</text>
</comment>
<protein>
    <submittedName>
        <fullName evidence="6">Hydroxypyruvate isomerase</fullName>
        <ecNumber evidence="5">5.3.1.22</ecNumber>
    </submittedName>
</protein>
<dbReference type="NCBIfam" id="TIGR03234">
    <property type="entry name" value="OH-pyruv-isom"/>
    <property type="match status" value="1"/>
</dbReference>
<dbReference type="InterPro" id="IPR036237">
    <property type="entry name" value="Xyl_isomerase-like_sf"/>
</dbReference>
<dbReference type="Proteomes" id="UP000254958">
    <property type="component" value="Unassembled WGS sequence"/>
</dbReference>
<comment type="caution">
    <text evidence="6">The sequence shown here is derived from an EMBL/GenBank/DDBJ whole genome shotgun (WGS) entry which is preliminary data.</text>
</comment>
<dbReference type="SUPFAM" id="SSF51658">
    <property type="entry name" value="Xylose isomerase-like"/>
    <property type="match status" value="1"/>
</dbReference>
<reference evidence="5 8" key="2">
    <citation type="submission" date="2020-04" db="EMBL/GenBank/DDBJ databases">
        <title>Description of novel Gluconacetobacter.</title>
        <authorList>
            <person name="Sombolestani A."/>
        </authorList>
    </citation>
    <scope>NUCLEOTIDE SEQUENCE [LARGE SCALE GENOMIC DNA]</scope>
    <source>
        <strain evidence="5 8">LMG 1382</strain>
    </source>
</reference>
<feature type="domain" description="Xylose isomerase-like TIM barrel" evidence="4">
    <location>
        <begin position="21"/>
        <end position="256"/>
    </location>
</feature>
<evidence type="ECO:0000313" key="7">
    <source>
        <dbReference type="Proteomes" id="UP000254958"/>
    </source>
</evidence>
<dbReference type="InterPro" id="IPR050417">
    <property type="entry name" value="Sugar_Epim/Isomerase"/>
</dbReference>
<gene>
    <name evidence="5" type="primary">hyi</name>
    <name evidence="6" type="ORF">C7453_11249</name>
    <name evidence="5" type="ORF">HLH32_17100</name>
</gene>
<dbReference type="InterPro" id="IPR017643">
    <property type="entry name" value="Hydroxypyruvate_isomerase"/>
</dbReference>
<name>A0A370FXJ5_GLULI</name>
<keyword evidence="1 2" id="KW-0413">Isomerase</keyword>
<dbReference type="GO" id="GO:0046487">
    <property type="term" value="P:glyoxylate metabolic process"/>
    <property type="evidence" value="ECO:0007669"/>
    <property type="project" value="TreeGrafter"/>
</dbReference>
<keyword evidence="6" id="KW-0670">Pyruvate</keyword>
<accession>A0A370FXJ5</accession>
<evidence type="ECO:0000256" key="1">
    <source>
        <dbReference type="ARBA" id="ARBA00023235"/>
    </source>
</evidence>
<reference evidence="6 7" key="1">
    <citation type="submission" date="2018-07" db="EMBL/GenBank/DDBJ databases">
        <title>Genomic Encyclopedia of Type Strains, Phase IV (KMG-IV): sequencing the most valuable type-strain genomes for metagenomic binning, comparative biology and taxonomic classification.</title>
        <authorList>
            <person name="Goeker M."/>
        </authorList>
    </citation>
    <scope>NUCLEOTIDE SEQUENCE [LARGE SCALE GENOMIC DNA]</scope>
    <source>
        <strain evidence="6 7">DSM 5603</strain>
    </source>
</reference>
<dbReference type="InterPro" id="IPR026040">
    <property type="entry name" value="HyI-like"/>
</dbReference>